<protein>
    <recommendedName>
        <fullName evidence="3">Transposase</fullName>
    </recommendedName>
</protein>
<sequence>MPFEALALDAVPQHLRRRPFVRCNTSLIKYLRTLLMTSDISPSYFQVH</sequence>
<evidence type="ECO:0000313" key="1">
    <source>
        <dbReference type="EMBL" id="APG95380.1"/>
    </source>
</evidence>
<geneLocation type="plasmid" evidence="1 2">
    <name>C</name>
</geneLocation>
<proteinExistence type="predicted"/>
<organism evidence="1 2">
    <name type="scientific">Sinorhizobium americanum</name>
    <dbReference type="NCBI Taxonomy" id="194963"/>
    <lineage>
        <taxon>Bacteria</taxon>
        <taxon>Pseudomonadati</taxon>
        <taxon>Pseudomonadota</taxon>
        <taxon>Alphaproteobacteria</taxon>
        <taxon>Hyphomicrobiales</taxon>
        <taxon>Rhizobiaceae</taxon>
        <taxon>Sinorhizobium/Ensifer group</taxon>
        <taxon>Sinorhizobium</taxon>
    </lineage>
</organism>
<keyword evidence="2" id="KW-1185">Reference proteome</keyword>
<gene>
    <name evidence="1" type="ORF">SAMCFNEI73_pC1676</name>
</gene>
<dbReference type="AlphaFoldDB" id="A0A1L3LZ61"/>
<reference evidence="1 2" key="1">
    <citation type="submission" date="2015-10" db="EMBL/GenBank/DDBJ databases">
        <title>Genomic differences between typical nodule nitrogen-fixing rhizobial strains and those coming from bean seeds.</title>
        <authorList>
            <person name="Peralta H."/>
            <person name="Aguilar-Vera A."/>
            <person name="Diaz R."/>
            <person name="Mora Y."/>
            <person name="Martinez-Batallar G."/>
            <person name="Salazar E."/>
            <person name="Vargas-Lagunas C."/>
            <person name="Encarnacion S."/>
            <person name="Girard L."/>
            <person name="Mora J."/>
        </authorList>
    </citation>
    <scope>NUCLEOTIDE SEQUENCE [LARGE SCALE GENOMIC DNA]</scope>
    <source>
        <strain evidence="1 2">CFNEI 73</strain>
        <plasmid evidence="1 2">C</plasmid>
    </source>
</reference>
<accession>A0A1L3LZ61</accession>
<evidence type="ECO:0008006" key="3">
    <source>
        <dbReference type="Google" id="ProtNLM"/>
    </source>
</evidence>
<dbReference type="Proteomes" id="UP000182306">
    <property type="component" value="Plasmid C"/>
</dbReference>
<keyword evidence="1" id="KW-0614">Plasmid</keyword>
<dbReference type="EMBL" id="CP013110">
    <property type="protein sequence ID" value="APG95380.1"/>
    <property type="molecule type" value="Genomic_DNA"/>
</dbReference>
<dbReference type="KEGG" id="same:SAMCFNEI73_pC1676"/>
<name>A0A1L3LZ61_9HYPH</name>
<evidence type="ECO:0000313" key="2">
    <source>
        <dbReference type="Proteomes" id="UP000182306"/>
    </source>
</evidence>